<accession>A0A1H4H4H0</accession>
<name>A0A1H4H4H0_9SPHI</name>
<gene>
    <name evidence="1" type="ORF">SAMN05443550_11374</name>
</gene>
<organism evidence="1 2">
    <name type="scientific">Pedobacter hartonius</name>
    <dbReference type="NCBI Taxonomy" id="425514"/>
    <lineage>
        <taxon>Bacteria</taxon>
        <taxon>Pseudomonadati</taxon>
        <taxon>Bacteroidota</taxon>
        <taxon>Sphingobacteriia</taxon>
        <taxon>Sphingobacteriales</taxon>
        <taxon>Sphingobacteriaceae</taxon>
        <taxon>Pedobacter</taxon>
    </lineage>
</organism>
<reference evidence="1 2" key="1">
    <citation type="submission" date="2016-10" db="EMBL/GenBank/DDBJ databases">
        <authorList>
            <person name="de Groot N.N."/>
        </authorList>
    </citation>
    <scope>NUCLEOTIDE SEQUENCE [LARGE SCALE GENOMIC DNA]</scope>
    <source>
        <strain evidence="1 2">DSM 19033</strain>
    </source>
</reference>
<dbReference type="RefSeq" id="WP_090559552.1">
    <property type="nucleotide sequence ID" value="NZ_FNRA01000013.1"/>
</dbReference>
<dbReference type="EMBL" id="FNRA01000013">
    <property type="protein sequence ID" value="SEB16626.1"/>
    <property type="molecule type" value="Genomic_DNA"/>
</dbReference>
<evidence type="ECO:0000313" key="1">
    <source>
        <dbReference type="EMBL" id="SEB16626.1"/>
    </source>
</evidence>
<dbReference type="AlphaFoldDB" id="A0A1H4H4H0"/>
<protein>
    <recommendedName>
        <fullName evidence="3">CHRD domain-containing protein</fullName>
    </recommendedName>
</protein>
<keyword evidence="2" id="KW-1185">Reference proteome</keyword>
<dbReference type="OrthoDB" id="763495at2"/>
<proteinExistence type="predicted"/>
<sequence length="159" mass="17469">MGLKKNRFYIFPAVLLILFCILSCKKQQPAEDARIEPPVRTYIVTARIDQKGTNSTSEGTGVLKGFYDEQSKIFLYSIEYKNINASLITLRSGVKGTAGELIKEIYKNGGTVELKQPIGGSLKLTPLQERNLLKGLWFVAIGTGSTAPEISGSVTLKQQ</sequence>
<dbReference type="STRING" id="425514.SAMN05443550_11374"/>
<dbReference type="Proteomes" id="UP000198850">
    <property type="component" value="Unassembled WGS sequence"/>
</dbReference>
<evidence type="ECO:0008006" key="3">
    <source>
        <dbReference type="Google" id="ProtNLM"/>
    </source>
</evidence>
<evidence type="ECO:0000313" key="2">
    <source>
        <dbReference type="Proteomes" id="UP000198850"/>
    </source>
</evidence>